<dbReference type="Pfam" id="PF07690">
    <property type="entry name" value="MFS_1"/>
    <property type="match status" value="2"/>
</dbReference>
<accession>A0A858RMR7</accession>
<dbReference type="PROSITE" id="PS00216">
    <property type="entry name" value="SUGAR_TRANSPORT_1"/>
    <property type="match status" value="1"/>
</dbReference>
<evidence type="ECO:0000256" key="6">
    <source>
        <dbReference type="ARBA" id="ARBA00023136"/>
    </source>
</evidence>
<feature type="transmembrane region" description="Helical" evidence="7">
    <location>
        <begin position="147"/>
        <end position="165"/>
    </location>
</feature>
<dbReference type="InterPro" id="IPR050171">
    <property type="entry name" value="MFS_Transporters"/>
</dbReference>
<evidence type="ECO:0000313" key="9">
    <source>
        <dbReference type="EMBL" id="QJE98005.1"/>
    </source>
</evidence>
<dbReference type="InterPro" id="IPR011701">
    <property type="entry name" value="MFS"/>
</dbReference>
<feature type="transmembrane region" description="Helical" evidence="7">
    <location>
        <begin position="345"/>
        <end position="365"/>
    </location>
</feature>
<evidence type="ECO:0000256" key="5">
    <source>
        <dbReference type="ARBA" id="ARBA00022989"/>
    </source>
</evidence>
<feature type="domain" description="Major facilitator superfamily (MFS) profile" evidence="8">
    <location>
        <begin position="20"/>
        <end position="392"/>
    </location>
</feature>
<keyword evidence="10" id="KW-1185">Reference proteome</keyword>
<feature type="transmembrane region" description="Helical" evidence="7">
    <location>
        <begin position="371"/>
        <end position="389"/>
    </location>
</feature>
<dbReference type="RefSeq" id="WP_169456431.1">
    <property type="nucleotide sequence ID" value="NZ_CP051774.1"/>
</dbReference>
<feature type="transmembrane region" description="Helical" evidence="7">
    <location>
        <begin position="21"/>
        <end position="45"/>
    </location>
</feature>
<evidence type="ECO:0000256" key="3">
    <source>
        <dbReference type="ARBA" id="ARBA00022475"/>
    </source>
</evidence>
<keyword evidence="5 7" id="KW-1133">Transmembrane helix</keyword>
<keyword evidence="3" id="KW-1003">Cell membrane</keyword>
<dbReference type="PANTHER" id="PTHR23517">
    <property type="entry name" value="RESISTANCE PROTEIN MDTM, PUTATIVE-RELATED-RELATED"/>
    <property type="match status" value="1"/>
</dbReference>
<protein>
    <submittedName>
        <fullName evidence="9">MFS transporter</fullName>
    </submittedName>
</protein>
<evidence type="ECO:0000313" key="10">
    <source>
        <dbReference type="Proteomes" id="UP000501812"/>
    </source>
</evidence>
<proteinExistence type="predicted"/>
<keyword evidence="6 7" id="KW-0472">Membrane</keyword>
<organism evidence="9 10">
    <name type="scientific">Luteolibacter luteus</name>
    <dbReference type="NCBI Taxonomy" id="2728835"/>
    <lineage>
        <taxon>Bacteria</taxon>
        <taxon>Pseudomonadati</taxon>
        <taxon>Verrucomicrobiota</taxon>
        <taxon>Verrucomicrobiia</taxon>
        <taxon>Verrucomicrobiales</taxon>
        <taxon>Verrucomicrobiaceae</taxon>
        <taxon>Luteolibacter</taxon>
    </lineage>
</organism>
<dbReference type="EMBL" id="CP051774">
    <property type="protein sequence ID" value="QJE98005.1"/>
    <property type="molecule type" value="Genomic_DNA"/>
</dbReference>
<dbReference type="Proteomes" id="UP000501812">
    <property type="component" value="Chromosome"/>
</dbReference>
<evidence type="ECO:0000259" key="8">
    <source>
        <dbReference type="PROSITE" id="PS50850"/>
    </source>
</evidence>
<evidence type="ECO:0000256" key="1">
    <source>
        <dbReference type="ARBA" id="ARBA00004651"/>
    </source>
</evidence>
<feature type="transmembrane region" description="Helical" evidence="7">
    <location>
        <begin position="220"/>
        <end position="241"/>
    </location>
</feature>
<dbReference type="GO" id="GO:0005886">
    <property type="term" value="C:plasma membrane"/>
    <property type="evidence" value="ECO:0007669"/>
    <property type="project" value="UniProtKB-SubCell"/>
</dbReference>
<dbReference type="PANTHER" id="PTHR23517:SF2">
    <property type="entry name" value="MULTIDRUG RESISTANCE PROTEIN MDTH"/>
    <property type="match status" value="1"/>
</dbReference>
<evidence type="ECO:0000256" key="2">
    <source>
        <dbReference type="ARBA" id="ARBA00022448"/>
    </source>
</evidence>
<feature type="transmembrane region" description="Helical" evidence="7">
    <location>
        <begin position="84"/>
        <end position="103"/>
    </location>
</feature>
<dbReference type="AlphaFoldDB" id="A0A858RMR7"/>
<reference evidence="9 10" key="1">
    <citation type="submission" date="2020-04" db="EMBL/GenBank/DDBJ databases">
        <title>Luteolibacter sp. G-1-1-1 isolated from soil.</title>
        <authorList>
            <person name="Dahal R.H."/>
        </authorList>
    </citation>
    <scope>NUCLEOTIDE SEQUENCE [LARGE SCALE GENOMIC DNA]</scope>
    <source>
        <strain evidence="9 10">G-1-1-1</strain>
    </source>
</reference>
<dbReference type="GO" id="GO:0022857">
    <property type="term" value="F:transmembrane transporter activity"/>
    <property type="evidence" value="ECO:0007669"/>
    <property type="project" value="InterPro"/>
</dbReference>
<comment type="subcellular location">
    <subcellularLocation>
        <location evidence="1">Cell membrane</location>
        <topology evidence="1">Multi-pass membrane protein</topology>
    </subcellularLocation>
</comment>
<feature type="transmembrane region" description="Helical" evidence="7">
    <location>
        <begin position="307"/>
        <end position="325"/>
    </location>
</feature>
<dbReference type="PROSITE" id="PS50850">
    <property type="entry name" value="MFS"/>
    <property type="match status" value="1"/>
</dbReference>
<keyword evidence="2" id="KW-0813">Transport</keyword>
<dbReference type="InterPro" id="IPR005829">
    <property type="entry name" value="Sugar_transporter_CS"/>
</dbReference>
<keyword evidence="4 7" id="KW-0812">Transmembrane</keyword>
<dbReference type="InterPro" id="IPR036259">
    <property type="entry name" value="MFS_trans_sf"/>
</dbReference>
<dbReference type="InterPro" id="IPR020846">
    <property type="entry name" value="MFS_dom"/>
</dbReference>
<feature type="transmembrane region" description="Helical" evidence="7">
    <location>
        <begin position="57"/>
        <end position="77"/>
    </location>
</feature>
<sequence length="399" mass="42269">MSTKPEHTTLLQDLKALPGQYWILFSGTLVNRFGHFVIPFLAIYLRQQGFDAKITSLTMGSYGAGALLAGVIGGYLADRLGRKNTMLISCGGAASFMMLLSQAHTVPSLVITTFMTGLLTAMYGPAASALIADLIPPALRVRAFSCQRLAINFGFAAGMATAGFMATRSFFALFVADAATTLILGLTVLFGIRPRIVAARQNSGWGHALRHMRGNRPFQLAVVASLLIGIVFWQMSSSYGLQATEGAGLDERAYGLLMALNGILIVFLELPLTSYTKRLSPVLMMALGYAIIGLGMGMNALGASLPVLASSMIVLTAGEMIAFPVNNGYMAALAPDEMRGRYQGVISISWSVATMIGPSAGISLYQANPTLLWIATLVLSLIAAGLMLATKPGLEEGKP</sequence>
<feature type="transmembrane region" description="Helical" evidence="7">
    <location>
        <begin position="109"/>
        <end position="135"/>
    </location>
</feature>
<dbReference type="CDD" id="cd17329">
    <property type="entry name" value="MFS_MdtH_MDR_like"/>
    <property type="match status" value="1"/>
</dbReference>
<dbReference type="SUPFAM" id="SSF103473">
    <property type="entry name" value="MFS general substrate transporter"/>
    <property type="match status" value="1"/>
</dbReference>
<dbReference type="Gene3D" id="1.20.1250.20">
    <property type="entry name" value="MFS general substrate transporter like domains"/>
    <property type="match status" value="1"/>
</dbReference>
<evidence type="ECO:0000256" key="4">
    <source>
        <dbReference type="ARBA" id="ARBA00022692"/>
    </source>
</evidence>
<evidence type="ECO:0000256" key="7">
    <source>
        <dbReference type="SAM" id="Phobius"/>
    </source>
</evidence>
<dbReference type="KEGG" id="luo:HHL09_20170"/>
<feature type="transmembrane region" description="Helical" evidence="7">
    <location>
        <begin position="253"/>
        <end position="270"/>
    </location>
</feature>
<gene>
    <name evidence="9" type="ORF">HHL09_20170</name>
</gene>
<feature type="transmembrane region" description="Helical" evidence="7">
    <location>
        <begin position="282"/>
        <end position="301"/>
    </location>
</feature>
<name>A0A858RMR7_9BACT</name>
<feature type="transmembrane region" description="Helical" evidence="7">
    <location>
        <begin position="171"/>
        <end position="192"/>
    </location>
</feature>